<dbReference type="InterPro" id="IPR020846">
    <property type="entry name" value="MFS_dom"/>
</dbReference>
<evidence type="ECO:0000256" key="1">
    <source>
        <dbReference type="ARBA" id="ARBA00004651"/>
    </source>
</evidence>
<dbReference type="PROSITE" id="PS50850">
    <property type="entry name" value="MFS"/>
    <property type="match status" value="1"/>
</dbReference>
<evidence type="ECO:0000256" key="7">
    <source>
        <dbReference type="SAM" id="Phobius"/>
    </source>
</evidence>
<protein>
    <submittedName>
        <fullName evidence="9">MFS transporter</fullName>
    </submittedName>
</protein>
<feature type="transmembrane region" description="Helical" evidence="7">
    <location>
        <begin position="43"/>
        <end position="67"/>
    </location>
</feature>
<dbReference type="Proteomes" id="UP000886878">
    <property type="component" value="Unassembled WGS sequence"/>
</dbReference>
<comment type="subcellular location">
    <subcellularLocation>
        <location evidence="1">Cell membrane</location>
        <topology evidence="1">Multi-pass membrane protein</topology>
    </subcellularLocation>
</comment>
<evidence type="ECO:0000256" key="3">
    <source>
        <dbReference type="ARBA" id="ARBA00022475"/>
    </source>
</evidence>
<feature type="transmembrane region" description="Helical" evidence="7">
    <location>
        <begin position="245"/>
        <end position="264"/>
    </location>
</feature>
<dbReference type="SUPFAM" id="SSF103473">
    <property type="entry name" value="MFS general substrate transporter"/>
    <property type="match status" value="1"/>
</dbReference>
<dbReference type="InterPro" id="IPR050189">
    <property type="entry name" value="MFS_Efflux_Transporters"/>
</dbReference>
<feature type="transmembrane region" description="Helical" evidence="7">
    <location>
        <begin position="97"/>
        <end position="121"/>
    </location>
</feature>
<dbReference type="GO" id="GO:0022857">
    <property type="term" value="F:transmembrane transporter activity"/>
    <property type="evidence" value="ECO:0007669"/>
    <property type="project" value="InterPro"/>
</dbReference>
<evidence type="ECO:0000259" key="8">
    <source>
        <dbReference type="PROSITE" id="PS50850"/>
    </source>
</evidence>
<evidence type="ECO:0000256" key="6">
    <source>
        <dbReference type="ARBA" id="ARBA00023136"/>
    </source>
</evidence>
<dbReference type="InterPro" id="IPR036259">
    <property type="entry name" value="MFS_trans_sf"/>
</dbReference>
<feature type="transmembrane region" description="Helical" evidence="7">
    <location>
        <begin position="366"/>
        <end position="383"/>
    </location>
</feature>
<dbReference type="EMBL" id="DXGK01000086">
    <property type="protein sequence ID" value="HIW70574.1"/>
    <property type="molecule type" value="Genomic_DNA"/>
</dbReference>
<evidence type="ECO:0000256" key="5">
    <source>
        <dbReference type="ARBA" id="ARBA00022989"/>
    </source>
</evidence>
<keyword evidence="5 7" id="KW-1133">Transmembrane helix</keyword>
<reference evidence="9" key="2">
    <citation type="submission" date="2021-04" db="EMBL/GenBank/DDBJ databases">
        <authorList>
            <person name="Gilroy R."/>
        </authorList>
    </citation>
    <scope>NUCLEOTIDE SEQUENCE</scope>
    <source>
        <strain evidence="9">ChiHejej3B27-2180</strain>
    </source>
</reference>
<organism evidence="9 10">
    <name type="scientific">Candidatus Limosilactobacillus merdipullorum</name>
    <dbReference type="NCBI Taxonomy" id="2838653"/>
    <lineage>
        <taxon>Bacteria</taxon>
        <taxon>Bacillati</taxon>
        <taxon>Bacillota</taxon>
        <taxon>Bacilli</taxon>
        <taxon>Lactobacillales</taxon>
        <taxon>Lactobacillaceae</taxon>
        <taxon>Limosilactobacillus</taxon>
    </lineage>
</organism>
<keyword evidence="3" id="KW-1003">Cell membrane</keyword>
<dbReference type="InterPro" id="IPR011701">
    <property type="entry name" value="MFS"/>
</dbReference>
<name>A0A9D1U4P7_9LACO</name>
<dbReference type="AlphaFoldDB" id="A0A9D1U4P7"/>
<keyword evidence="6 7" id="KW-0472">Membrane</keyword>
<dbReference type="GO" id="GO:0005886">
    <property type="term" value="C:plasma membrane"/>
    <property type="evidence" value="ECO:0007669"/>
    <property type="project" value="UniProtKB-SubCell"/>
</dbReference>
<dbReference type="Gene3D" id="1.20.1250.20">
    <property type="entry name" value="MFS general substrate transporter like domains"/>
    <property type="match status" value="1"/>
</dbReference>
<gene>
    <name evidence="9" type="ORF">H9876_04295</name>
</gene>
<feature type="transmembrane region" description="Helical" evidence="7">
    <location>
        <begin position="276"/>
        <end position="295"/>
    </location>
</feature>
<feature type="transmembrane region" description="Helical" evidence="7">
    <location>
        <begin position="12"/>
        <end position="31"/>
    </location>
</feature>
<dbReference type="PANTHER" id="PTHR43124:SF10">
    <property type="entry name" value="PURINE EFFLUX PUMP PBUE"/>
    <property type="match status" value="1"/>
</dbReference>
<accession>A0A9D1U4P7</accession>
<reference evidence="9" key="1">
    <citation type="journal article" date="2021" name="PeerJ">
        <title>Extensive microbial diversity within the chicken gut microbiome revealed by metagenomics and culture.</title>
        <authorList>
            <person name="Gilroy R."/>
            <person name="Ravi A."/>
            <person name="Getino M."/>
            <person name="Pursley I."/>
            <person name="Horton D.L."/>
            <person name="Alikhan N.F."/>
            <person name="Baker D."/>
            <person name="Gharbi K."/>
            <person name="Hall N."/>
            <person name="Watson M."/>
            <person name="Adriaenssens E.M."/>
            <person name="Foster-Nyarko E."/>
            <person name="Jarju S."/>
            <person name="Secka A."/>
            <person name="Antonio M."/>
            <person name="Oren A."/>
            <person name="Chaudhuri R.R."/>
            <person name="La Ragione R."/>
            <person name="Hildebrand F."/>
            <person name="Pallen M.J."/>
        </authorList>
    </citation>
    <scope>NUCLEOTIDE SEQUENCE</scope>
    <source>
        <strain evidence="9">ChiHejej3B27-2180</strain>
    </source>
</reference>
<feature type="domain" description="Major facilitator superfamily (MFS) profile" evidence="8">
    <location>
        <begin position="10"/>
        <end position="388"/>
    </location>
</feature>
<comment type="caution">
    <text evidence="9">The sequence shown here is derived from an EMBL/GenBank/DDBJ whole genome shotgun (WGS) entry which is preliminary data.</text>
</comment>
<proteinExistence type="predicted"/>
<evidence type="ECO:0000313" key="10">
    <source>
        <dbReference type="Proteomes" id="UP000886878"/>
    </source>
</evidence>
<keyword evidence="4 7" id="KW-0812">Transmembrane</keyword>
<feature type="transmembrane region" description="Helical" evidence="7">
    <location>
        <begin position="162"/>
        <end position="184"/>
    </location>
</feature>
<feature type="transmembrane region" description="Helical" evidence="7">
    <location>
        <begin position="74"/>
        <end position="91"/>
    </location>
</feature>
<feature type="transmembrane region" description="Helical" evidence="7">
    <location>
        <begin position="301"/>
        <end position="320"/>
    </location>
</feature>
<feature type="transmembrane region" description="Helical" evidence="7">
    <location>
        <begin position="207"/>
        <end position="225"/>
    </location>
</feature>
<evidence type="ECO:0000256" key="4">
    <source>
        <dbReference type="ARBA" id="ARBA00022692"/>
    </source>
</evidence>
<dbReference type="PROSITE" id="PS51257">
    <property type="entry name" value="PROKAR_LIPOPROTEIN"/>
    <property type="match status" value="1"/>
</dbReference>
<feature type="transmembrane region" description="Helical" evidence="7">
    <location>
        <begin position="133"/>
        <end position="156"/>
    </location>
</feature>
<dbReference type="PANTHER" id="PTHR43124">
    <property type="entry name" value="PURINE EFFLUX PUMP PBUE"/>
    <property type="match status" value="1"/>
</dbReference>
<dbReference type="Pfam" id="PF07690">
    <property type="entry name" value="MFS_1"/>
    <property type="match status" value="1"/>
</dbReference>
<evidence type="ECO:0000313" key="9">
    <source>
        <dbReference type="EMBL" id="HIW70574.1"/>
    </source>
</evidence>
<keyword evidence="2" id="KW-0813">Transport</keyword>
<evidence type="ECO:0000256" key="2">
    <source>
        <dbReference type="ARBA" id="ARBA00022448"/>
    </source>
</evidence>
<sequence length="395" mass="42985">MKSNHHYNWQVFTFVAVAFLLGCNEFLIVGVTSNIAHSYQASLSAVGTLVTVFALTYVIATPVITALTARWSRFKVLMVAMLVFFIGNTLTDLAPTLFWLFVSRIITALVAGVIISLVLVYGSIVAPPAKRSMLVAITYSGYNIATIVGVPAGTMITSAFNWQVSFAIISVLTVLVTVAIYLVLPHQTQQPKGQLGHQTSLLTDKRVILGILMVIATYAAQYSFYTFIRPLLVNTLGFSEGEFNWILSLIGIMFIIGNFCAGWISGRSQTSKMPLIETATLVLLLLMTPSFHSPWVGVVDISLVCLLLGMPSSILQVMFLNIAAKDYPVEINLASSLDPLCTNIGVMLGSVTVSFAFQFIPMRTVGLIGAAFAMVGTVAAFLLQRDNRLTKQLYI</sequence>
<dbReference type="CDD" id="cd17324">
    <property type="entry name" value="MFS_NepI_like"/>
    <property type="match status" value="1"/>
</dbReference>
<feature type="transmembrane region" description="Helical" evidence="7">
    <location>
        <begin position="340"/>
        <end position="360"/>
    </location>
</feature>